<organism evidence="1 2">
    <name type="scientific">Mycoemilia scoparia</name>
    <dbReference type="NCBI Taxonomy" id="417184"/>
    <lineage>
        <taxon>Eukaryota</taxon>
        <taxon>Fungi</taxon>
        <taxon>Fungi incertae sedis</taxon>
        <taxon>Zoopagomycota</taxon>
        <taxon>Kickxellomycotina</taxon>
        <taxon>Kickxellomycetes</taxon>
        <taxon>Kickxellales</taxon>
        <taxon>Kickxellaceae</taxon>
        <taxon>Mycoemilia</taxon>
    </lineage>
</organism>
<proteinExistence type="predicted"/>
<dbReference type="AlphaFoldDB" id="A0A9W7ZRI9"/>
<gene>
    <name evidence="1" type="ORF">H4219_004481</name>
</gene>
<reference evidence="1" key="1">
    <citation type="submission" date="2022-07" db="EMBL/GenBank/DDBJ databases">
        <title>Phylogenomic reconstructions and comparative analyses of Kickxellomycotina fungi.</title>
        <authorList>
            <person name="Reynolds N.K."/>
            <person name="Stajich J.E."/>
            <person name="Barry K."/>
            <person name="Grigoriev I.V."/>
            <person name="Crous P."/>
            <person name="Smith M.E."/>
        </authorList>
    </citation>
    <scope>NUCLEOTIDE SEQUENCE</scope>
    <source>
        <strain evidence="1">NBRC 100468</strain>
    </source>
</reference>
<dbReference type="EMBL" id="JANBPU010000162">
    <property type="protein sequence ID" value="KAJ1915115.1"/>
    <property type="molecule type" value="Genomic_DNA"/>
</dbReference>
<evidence type="ECO:0000313" key="2">
    <source>
        <dbReference type="Proteomes" id="UP001150538"/>
    </source>
</evidence>
<name>A0A9W7ZRI9_9FUNG</name>
<keyword evidence="2" id="KW-1185">Reference proteome</keyword>
<comment type="caution">
    <text evidence="1">The sequence shown here is derived from an EMBL/GenBank/DDBJ whole genome shotgun (WGS) entry which is preliminary data.</text>
</comment>
<sequence length="158" mass="17480">MNTIFENHRLNQQQQQVPHTLGHIHHRFDSSLEPISQHLPNAYDEEAYAKALHDIKKLKDRNDYLVDAKGSSAVMQSLRDLETKVNSLYNIAKELKALGSGVIDNRYAKDVNTWFASIQDIIGNLLDIISGADDSKPKDSNTGGGGGGVVVYSRDSGF</sequence>
<dbReference type="Proteomes" id="UP001150538">
    <property type="component" value="Unassembled WGS sequence"/>
</dbReference>
<accession>A0A9W7ZRI9</accession>
<protein>
    <submittedName>
        <fullName evidence="1">Uncharacterized protein</fullName>
    </submittedName>
</protein>
<evidence type="ECO:0000313" key="1">
    <source>
        <dbReference type="EMBL" id="KAJ1915115.1"/>
    </source>
</evidence>